<dbReference type="EMBL" id="QNGE01002356">
    <property type="protein sequence ID" value="KAA3675724.1"/>
    <property type="molecule type" value="Genomic_DNA"/>
</dbReference>
<dbReference type="AlphaFoldDB" id="A0A5J4NJS9"/>
<dbReference type="Gene3D" id="3.30.200.20">
    <property type="entry name" value="Phosphorylase Kinase, domain 1"/>
    <property type="match status" value="1"/>
</dbReference>
<evidence type="ECO:0008006" key="3">
    <source>
        <dbReference type="Google" id="ProtNLM"/>
    </source>
</evidence>
<dbReference type="Proteomes" id="UP000324629">
    <property type="component" value="Unassembled WGS sequence"/>
</dbReference>
<accession>A0A5J4NJS9</accession>
<protein>
    <recommendedName>
        <fullName evidence="3">Protein kinase domain-containing protein</fullName>
    </recommendedName>
</protein>
<evidence type="ECO:0000313" key="2">
    <source>
        <dbReference type="Proteomes" id="UP000324629"/>
    </source>
</evidence>
<dbReference type="InterPro" id="IPR011009">
    <property type="entry name" value="Kinase-like_dom_sf"/>
</dbReference>
<reference evidence="1 2" key="1">
    <citation type="journal article" date="2019" name="Gigascience">
        <title>Whole-genome sequence of the oriental lung fluke Paragonimus westermani.</title>
        <authorList>
            <person name="Oey H."/>
            <person name="Zakrzewski M."/>
            <person name="Narain K."/>
            <person name="Devi K.R."/>
            <person name="Agatsuma T."/>
            <person name="Nawaratna S."/>
            <person name="Gobert G.N."/>
            <person name="Jones M.K."/>
            <person name="Ragan M.A."/>
            <person name="McManus D.P."/>
            <person name="Krause L."/>
        </authorList>
    </citation>
    <scope>NUCLEOTIDE SEQUENCE [LARGE SCALE GENOMIC DNA]</scope>
    <source>
        <strain evidence="1 2">IND2009</strain>
    </source>
</reference>
<evidence type="ECO:0000313" key="1">
    <source>
        <dbReference type="EMBL" id="KAA3675724.1"/>
    </source>
</evidence>
<dbReference type="SUPFAM" id="SSF56112">
    <property type="entry name" value="Protein kinase-like (PK-like)"/>
    <property type="match status" value="1"/>
</dbReference>
<proteinExistence type="predicted"/>
<keyword evidence="2" id="KW-1185">Reference proteome</keyword>
<name>A0A5J4NJS9_9TREM</name>
<sequence>MLGSRLPNRTLLVDAAADWLEVRYEQMSAITQAEEKMLYRYVKLILGAYGIVWKAVNRKTREVVALKKIFDAFRNQTDAQFSGAGDAAWNT</sequence>
<organism evidence="1 2">
    <name type="scientific">Paragonimus westermani</name>
    <dbReference type="NCBI Taxonomy" id="34504"/>
    <lineage>
        <taxon>Eukaryota</taxon>
        <taxon>Metazoa</taxon>
        <taxon>Spiralia</taxon>
        <taxon>Lophotrochozoa</taxon>
        <taxon>Platyhelminthes</taxon>
        <taxon>Trematoda</taxon>
        <taxon>Digenea</taxon>
        <taxon>Plagiorchiida</taxon>
        <taxon>Troglotremata</taxon>
        <taxon>Troglotrematidae</taxon>
        <taxon>Paragonimus</taxon>
    </lineage>
</organism>
<comment type="caution">
    <text evidence="1">The sequence shown here is derived from an EMBL/GenBank/DDBJ whole genome shotgun (WGS) entry which is preliminary data.</text>
</comment>
<gene>
    <name evidence="1" type="ORF">DEA37_0013514</name>
</gene>